<dbReference type="Proteomes" id="UP000697107">
    <property type="component" value="Unassembled WGS sequence"/>
</dbReference>
<dbReference type="Proteomes" id="UP000760860">
    <property type="component" value="Unassembled WGS sequence"/>
</dbReference>
<evidence type="ECO:0000313" key="1">
    <source>
        <dbReference type="EMBL" id="KAG2853513.1"/>
    </source>
</evidence>
<dbReference type="EMBL" id="RCMG01000477">
    <property type="protein sequence ID" value="KAG2853513.1"/>
    <property type="molecule type" value="Genomic_DNA"/>
</dbReference>
<dbReference type="Proteomes" id="UP000736787">
    <property type="component" value="Unassembled WGS sequence"/>
</dbReference>
<evidence type="ECO:0000313" key="5">
    <source>
        <dbReference type="EMBL" id="KAG3217001.1"/>
    </source>
</evidence>
<protein>
    <recommendedName>
        <fullName evidence="8">NAD(P)-binding domain</fullName>
    </recommendedName>
</protein>
<dbReference type="OrthoDB" id="88488at2759"/>
<dbReference type="AlphaFoldDB" id="A0A329RHF9"/>
<proteinExistence type="predicted"/>
<reference evidence="6 7" key="1">
    <citation type="submission" date="2018-01" db="EMBL/GenBank/DDBJ databases">
        <title>Draft genome of the strawberry crown rot pathogen Phytophthora cactorum.</title>
        <authorList>
            <person name="Armitage A.D."/>
            <person name="Lysoe E."/>
            <person name="Nellist C.F."/>
            <person name="Harrison R.J."/>
            <person name="Brurberg M.B."/>
        </authorList>
    </citation>
    <scope>NUCLEOTIDE SEQUENCE [LARGE SCALE GENOMIC DNA]</scope>
    <source>
        <strain evidence="6 7">10300</strain>
    </source>
</reference>
<gene>
    <name evidence="6" type="ORF">PC110_g20389</name>
    <name evidence="1" type="ORF">PC113_g14105</name>
    <name evidence="2" type="ORF">PC115_g13233</name>
    <name evidence="3" type="ORF">PC117_g16040</name>
    <name evidence="4" type="ORF">PC118_g13804</name>
    <name evidence="5" type="ORF">PC129_g12150</name>
</gene>
<dbReference type="EMBL" id="RCMI01000467">
    <property type="protein sequence ID" value="KAG2909462.1"/>
    <property type="molecule type" value="Genomic_DNA"/>
</dbReference>
<reference evidence="1" key="2">
    <citation type="submission" date="2018-10" db="EMBL/GenBank/DDBJ databases">
        <title>Effector identification in a new, highly contiguous assembly of the strawberry crown rot pathogen Phytophthora cactorum.</title>
        <authorList>
            <person name="Armitage A.D."/>
            <person name="Nellist C.F."/>
            <person name="Bates H."/>
            <person name="Vickerstaff R.J."/>
            <person name="Harrison R.J."/>
        </authorList>
    </citation>
    <scope>NUCLEOTIDE SEQUENCE</scope>
    <source>
        <strain evidence="1">15-7</strain>
        <strain evidence="2">4032</strain>
        <strain evidence="3">4040</strain>
        <strain evidence="4">P415</strain>
        <strain evidence="5">P421</strain>
    </source>
</reference>
<dbReference type="Proteomes" id="UP000774804">
    <property type="component" value="Unassembled WGS sequence"/>
</dbReference>
<dbReference type="Proteomes" id="UP000251314">
    <property type="component" value="Unassembled WGS sequence"/>
</dbReference>
<organism evidence="6 7">
    <name type="scientific">Phytophthora cactorum</name>
    <dbReference type="NCBI Taxonomy" id="29920"/>
    <lineage>
        <taxon>Eukaryota</taxon>
        <taxon>Sar</taxon>
        <taxon>Stramenopiles</taxon>
        <taxon>Oomycota</taxon>
        <taxon>Peronosporomycetes</taxon>
        <taxon>Peronosporales</taxon>
        <taxon>Peronosporaceae</taxon>
        <taxon>Phytophthora</taxon>
    </lineage>
</organism>
<comment type="caution">
    <text evidence="6">The sequence shown here is derived from an EMBL/GenBank/DDBJ whole genome shotgun (WGS) entry which is preliminary data.</text>
</comment>
<dbReference type="EMBL" id="MJFZ01001117">
    <property type="protein sequence ID" value="RAW23176.1"/>
    <property type="molecule type" value="Genomic_DNA"/>
</dbReference>
<sequence length="107" mass="11742">MSASLQELKSALPIVVNMIHPGWVPTVFSFMRSDPGGEDQEPHKDYQPSDLERAQAVHPGDIPASMIFALQPATKILIYTCCFDARDESKATVVSVPVGLRVLFEVT</sequence>
<dbReference type="EMBL" id="RCMV01000449">
    <property type="protein sequence ID" value="KAG3217001.1"/>
    <property type="molecule type" value="Genomic_DNA"/>
</dbReference>
<evidence type="ECO:0000313" key="7">
    <source>
        <dbReference type="Proteomes" id="UP000251314"/>
    </source>
</evidence>
<keyword evidence="7" id="KW-1185">Reference proteome</keyword>
<accession>A0A329RHF9</accession>
<dbReference type="EMBL" id="RCML01000486">
    <property type="protein sequence ID" value="KAG2975648.1"/>
    <property type="molecule type" value="Genomic_DNA"/>
</dbReference>
<evidence type="ECO:0000313" key="2">
    <source>
        <dbReference type="EMBL" id="KAG2909462.1"/>
    </source>
</evidence>
<evidence type="ECO:0008006" key="8">
    <source>
        <dbReference type="Google" id="ProtNLM"/>
    </source>
</evidence>
<evidence type="ECO:0000313" key="4">
    <source>
        <dbReference type="EMBL" id="KAG2975648.1"/>
    </source>
</evidence>
<evidence type="ECO:0000313" key="3">
    <source>
        <dbReference type="EMBL" id="KAG2922141.1"/>
    </source>
</evidence>
<dbReference type="VEuPathDB" id="FungiDB:PC110_g20389"/>
<evidence type="ECO:0000313" key="6">
    <source>
        <dbReference type="EMBL" id="RAW23176.1"/>
    </source>
</evidence>
<dbReference type="Proteomes" id="UP000735874">
    <property type="component" value="Unassembled WGS sequence"/>
</dbReference>
<dbReference type="EMBL" id="RCMK01000556">
    <property type="protein sequence ID" value="KAG2922141.1"/>
    <property type="molecule type" value="Genomic_DNA"/>
</dbReference>
<name>A0A329RHF9_9STRA</name>